<dbReference type="PROSITE" id="PS01098">
    <property type="entry name" value="LIPASE_GDSL_SER"/>
    <property type="match status" value="1"/>
</dbReference>
<dbReference type="PANTHER" id="PTHR30383:SF5">
    <property type="entry name" value="SGNH HYDROLASE-TYPE ESTERASE DOMAIN-CONTAINING PROTEIN"/>
    <property type="match status" value="1"/>
</dbReference>
<dbReference type="RefSeq" id="WP_330146796.1">
    <property type="nucleotide sequence ID" value="NZ_JAZDQU010000002.1"/>
</dbReference>
<proteinExistence type="predicted"/>
<dbReference type="InterPro" id="IPR051532">
    <property type="entry name" value="Ester_Hydrolysis_Enzymes"/>
</dbReference>
<name>A0ABU7H3K1_9SPHI</name>
<dbReference type="CDD" id="cd01822">
    <property type="entry name" value="Lysophospholipase_L1_like"/>
    <property type="match status" value="1"/>
</dbReference>
<accession>A0ABU7H3K1</accession>
<sequence length="224" mass="24378">MKSLSYISSLILVLVLQSCSDPKTTKQSTGGTNAMVKNAENKNTILFFGDSLTAGYGLEDPAQAFPSLIQQKIDHLNLPYKVVNAGVSGETTAGGKGRIDWILKQKIDVFVLELGANDGLRGIPVEETSRNLQFITDKVKAKYPNARIILTGMMVPPNMGADYAKAFEQIFPKIATKNSMSFMPFLLEGVAGDRKLNQGDGIHPTAEGHKIIAENLWPILVENL</sequence>
<evidence type="ECO:0000313" key="3">
    <source>
        <dbReference type="Proteomes" id="UP001337681"/>
    </source>
</evidence>
<dbReference type="Pfam" id="PF13472">
    <property type="entry name" value="Lipase_GDSL_2"/>
    <property type="match status" value="1"/>
</dbReference>
<protein>
    <submittedName>
        <fullName evidence="2">Arylesterase</fullName>
    </submittedName>
</protein>
<dbReference type="InterPro" id="IPR008265">
    <property type="entry name" value="Lipase_GDSL_AS"/>
</dbReference>
<evidence type="ECO:0000313" key="2">
    <source>
        <dbReference type="EMBL" id="MEE1885905.1"/>
    </source>
</evidence>
<evidence type="ECO:0000259" key="1">
    <source>
        <dbReference type="Pfam" id="PF13472"/>
    </source>
</evidence>
<dbReference type="Proteomes" id="UP001337681">
    <property type="component" value="Unassembled WGS sequence"/>
</dbReference>
<gene>
    <name evidence="2" type="ORF">VRU49_10805</name>
</gene>
<dbReference type="Gene3D" id="3.40.50.1110">
    <property type="entry name" value="SGNH hydrolase"/>
    <property type="match status" value="1"/>
</dbReference>
<dbReference type="PROSITE" id="PS51257">
    <property type="entry name" value="PROKAR_LIPOPROTEIN"/>
    <property type="match status" value="1"/>
</dbReference>
<reference evidence="2 3" key="1">
    <citation type="submission" date="2024-01" db="EMBL/GenBank/DDBJ databases">
        <title>Pedobacter sp. nov., isolated from oil-contaminated soil.</title>
        <authorList>
            <person name="Le N.T.T."/>
        </authorList>
    </citation>
    <scope>NUCLEOTIDE SEQUENCE [LARGE SCALE GENOMIC DNA]</scope>
    <source>
        <strain evidence="2 3">VNH31</strain>
    </source>
</reference>
<comment type="caution">
    <text evidence="2">The sequence shown here is derived from an EMBL/GenBank/DDBJ whole genome shotgun (WGS) entry which is preliminary data.</text>
</comment>
<dbReference type="PANTHER" id="PTHR30383">
    <property type="entry name" value="THIOESTERASE 1/PROTEASE 1/LYSOPHOSPHOLIPASE L1"/>
    <property type="match status" value="1"/>
</dbReference>
<feature type="domain" description="SGNH hydrolase-type esterase" evidence="1">
    <location>
        <begin position="47"/>
        <end position="211"/>
    </location>
</feature>
<dbReference type="EMBL" id="JAZDQU010000002">
    <property type="protein sequence ID" value="MEE1885905.1"/>
    <property type="molecule type" value="Genomic_DNA"/>
</dbReference>
<dbReference type="InterPro" id="IPR036514">
    <property type="entry name" value="SGNH_hydro_sf"/>
</dbReference>
<keyword evidence="3" id="KW-1185">Reference proteome</keyword>
<organism evidence="2 3">
    <name type="scientific">Pedobacter flavus</name>
    <dbReference type="NCBI Taxonomy" id="3113906"/>
    <lineage>
        <taxon>Bacteria</taxon>
        <taxon>Pseudomonadati</taxon>
        <taxon>Bacteroidota</taxon>
        <taxon>Sphingobacteriia</taxon>
        <taxon>Sphingobacteriales</taxon>
        <taxon>Sphingobacteriaceae</taxon>
        <taxon>Pedobacter</taxon>
    </lineage>
</organism>
<dbReference type="SUPFAM" id="SSF52266">
    <property type="entry name" value="SGNH hydrolase"/>
    <property type="match status" value="1"/>
</dbReference>
<dbReference type="InterPro" id="IPR013830">
    <property type="entry name" value="SGNH_hydro"/>
</dbReference>